<comment type="caution">
    <text evidence="4">The sequence shown here is derived from an EMBL/GenBank/DDBJ whole genome shotgun (WGS) entry which is preliminary data.</text>
</comment>
<feature type="domain" description="GmrSD restriction endonucleases C-terminal" evidence="3">
    <location>
        <begin position="153"/>
        <end position="274"/>
    </location>
</feature>
<feature type="region of interest" description="Disordered" evidence="1">
    <location>
        <begin position="81"/>
        <end position="111"/>
    </location>
</feature>
<sequence length="292" mass="30995">MINRDVARTSRPRDAGGSAIQYASLIVLAGILMSALWAANLGGVGTHTTAALCTLLRQPDCAAPAQAAARADDGDLAALRAQPSEGTNSEGTNSEGTESEGGAQQDEGQDDGDAARELLAGLDSLEPSDEPDYDRDEFGSGWLDPDGNGCDGRNDTLARDLADTVVGDDGCRIESGVLDDPYTGERIEFDRSRPQEVQIDHIYPLAYAWRMGAHEWTDEQRRAFANDPDNLAAVAGPANQSKGDSGPGEWRPDNEGHHCRYAIDYVEVAAEYDLPVSPSDRAALGGMLDTCG</sequence>
<keyword evidence="2" id="KW-1133">Transmembrane helix</keyword>
<evidence type="ECO:0000256" key="2">
    <source>
        <dbReference type="SAM" id="Phobius"/>
    </source>
</evidence>
<proteinExistence type="predicted"/>
<evidence type="ECO:0000313" key="4">
    <source>
        <dbReference type="EMBL" id="PRX98594.1"/>
    </source>
</evidence>
<dbReference type="EMBL" id="PVZC01000004">
    <property type="protein sequence ID" value="PRX98594.1"/>
    <property type="molecule type" value="Genomic_DNA"/>
</dbReference>
<dbReference type="RefSeq" id="WP_245930197.1">
    <property type="nucleotide sequence ID" value="NZ_PVZC01000004.1"/>
</dbReference>
<feature type="compositionally biased region" description="Low complexity" evidence="1">
    <location>
        <begin position="81"/>
        <end position="106"/>
    </location>
</feature>
<keyword evidence="5" id="KW-1185">Reference proteome</keyword>
<protein>
    <submittedName>
        <fullName evidence="4">Uncharacterized protein DUF1524</fullName>
    </submittedName>
</protein>
<name>A0A2T0Q465_9ACTN</name>
<evidence type="ECO:0000313" key="5">
    <source>
        <dbReference type="Proteomes" id="UP000237846"/>
    </source>
</evidence>
<dbReference type="Pfam" id="PF07510">
    <property type="entry name" value="GmrSD_C"/>
    <property type="match status" value="1"/>
</dbReference>
<feature type="region of interest" description="Disordered" evidence="1">
    <location>
        <begin position="123"/>
        <end position="148"/>
    </location>
</feature>
<organism evidence="4 5">
    <name type="scientific">Allonocardiopsis opalescens</name>
    <dbReference type="NCBI Taxonomy" id="1144618"/>
    <lineage>
        <taxon>Bacteria</taxon>
        <taxon>Bacillati</taxon>
        <taxon>Actinomycetota</taxon>
        <taxon>Actinomycetes</taxon>
        <taxon>Streptosporangiales</taxon>
        <taxon>Allonocardiopsis</taxon>
    </lineage>
</organism>
<feature type="transmembrane region" description="Helical" evidence="2">
    <location>
        <begin position="20"/>
        <end position="39"/>
    </location>
</feature>
<evidence type="ECO:0000256" key="1">
    <source>
        <dbReference type="SAM" id="MobiDB-lite"/>
    </source>
</evidence>
<evidence type="ECO:0000259" key="3">
    <source>
        <dbReference type="Pfam" id="PF07510"/>
    </source>
</evidence>
<feature type="region of interest" description="Disordered" evidence="1">
    <location>
        <begin position="231"/>
        <end position="254"/>
    </location>
</feature>
<keyword evidence="2" id="KW-0472">Membrane</keyword>
<gene>
    <name evidence="4" type="ORF">CLV72_104172</name>
</gene>
<accession>A0A2T0Q465</accession>
<dbReference type="PANTHER" id="PTHR24094">
    <property type="entry name" value="SECRETED PROTEIN"/>
    <property type="match status" value="1"/>
</dbReference>
<dbReference type="Proteomes" id="UP000237846">
    <property type="component" value="Unassembled WGS sequence"/>
</dbReference>
<feature type="compositionally biased region" description="Acidic residues" evidence="1">
    <location>
        <begin position="126"/>
        <end position="135"/>
    </location>
</feature>
<reference evidence="4 5" key="1">
    <citation type="submission" date="2018-03" db="EMBL/GenBank/DDBJ databases">
        <title>Genomic Encyclopedia of Archaeal and Bacterial Type Strains, Phase II (KMG-II): from individual species to whole genera.</title>
        <authorList>
            <person name="Goeker M."/>
        </authorList>
    </citation>
    <scope>NUCLEOTIDE SEQUENCE [LARGE SCALE GENOMIC DNA]</scope>
    <source>
        <strain evidence="4 5">DSM 45601</strain>
    </source>
</reference>
<dbReference type="AlphaFoldDB" id="A0A2T0Q465"/>
<dbReference type="InterPro" id="IPR011089">
    <property type="entry name" value="GmrSD_C"/>
</dbReference>
<dbReference type="PANTHER" id="PTHR24094:SF15">
    <property type="entry name" value="AMP-DEPENDENT SYNTHETASE_LIGASE DOMAIN-CONTAINING PROTEIN-RELATED"/>
    <property type="match status" value="1"/>
</dbReference>
<keyword evidence="2" id="KW-0812">Transmembrane</keyword>